<dbReference type="Proteomes" id="UP001396334">
    <property type="component" value="Unassembled WGS sequence"/>
</dbReference>
<keyword evidence="2" id="KW-1185">Reference proteome</keyword>
<proteinExistence type="predicted"/>
<reference evidence="1 2" key="1">
    <citation type="journal article" date="2024" name="G3 (Bethesda)">
        <title>Genome assembly of Hibiscus sabdariffa L. provides insights into metabolisms of medicinal natural products.</title>
        <authorList>
            <person name="Kim T."/>
        </authorList>
    </citation>
    <scope>NUCLEOTIDE SEQUENCE [LARGE SCALE GENOMIC DNA]</scope>
    <source>
        <strain evidence="1">TK-2024</strain>
        <tissue evidence="1">Old leaves</tissue>
    </source>
</reference>
<gene>
    <name evidence="1" type="ORF">V6N11_083878</name>
</gene>
<name>A0ABR2QDA9_9ROSI</name>
<protein>
    <submittedName>
        <fullName evidence="1">Uncharacterized protein</fullName>
    </submittedName>
</protein>
<evidence type="ECO:0000313" key="1">
    <source>
        <dbReference type="EMBL" id="KAK8998490.1"/>
    </source>
</evidence>
<comment type="caution">
    <text evidence="1">The sequence shown here is derived from an EMBL/GenBank/DDBJ whole genome shotgun (WGS) entry which is preliminary data.</text>
</comment>
<evidence type="ECO:0000313" key="2">
    <source>
        <dbReference type="Proteomes" id="UP001396334"/>
    </source>
</evidence>
<organism evidence="1 2">
    <name type="scientific">Hibiscus sabdariffa</name>
    <name type="common">roselle</name>
    <dbReference type="NCBI Taxonomy" id="183260"/>
    <lineage>
        <taxon>Eukaryota</taxon>
        <taxon>Viridiplantae</taxon>
        <taxon>Streptophyta</taxon>
        <taxon>Embryophyta</taxon>
        <taxon>Tracheophyta</taxon>
        <taxon>Spermatophyta</taxon>
        <taxon>Magnoliopsida</taxon>
        <taxon>eudicotyledons</taxon>
        <taxon>Gunneridae</taxon>
        <taxon>Pentapetalae</taxon>
        <taxon>rosids</taxon>
        <taxon>malvids</taxon>
        <taxon>Malvales</taxon>
        <taxon>Malvaceae</taxon>
        <taxon>Malvoideae</taxon>
        <taxon>Hibiscus</taxon>
    </lineage>
</organism>
<sequence>MEIPDNVVMMSGEERVTKDNEENIRAAGKFGRPNWGEAASKQVNDVSVHCEDIEKGKLNSTLADESVQMSAQAIEDLKCMGLVPTMEDQKKLFTVEAVRKLYIGDEFDFSVSNS</sequence>
<dbReference type="EMBL" id="JBBPBN010000041">
    <property type="protein sequence ID" value="KAK8998490.1"/>
    <property type="molecule type" value="Genomic_DNA"/>
</dbReference>
<accession>A0ABR2QDA9</accession>